<dbReference type="Proteomes" id="UP000609121">
    <property type="component" value="Unassembled WGS sequence"/>
</dbReference>
<accession>A0A8J6YWH6</accession>
<comment type="caution">
    <text evidence="2">The sequence shown here is derived from an EMBL/GenBank/DDBJ whole genome shotgun (WGS) entry which is preliminary data.</text>
</comment>
<evidence type="ECO:0000313" key="2">
    <source>
        <dbReference type="EMBL" id="MBE3639032.1"/>
    </source>
</evidence>
<proteinExistence type="predicted"/>
<evidence type="ECO:0000313" key="3">
    <source>
        <dbReference type="Proteomes" id="UP000609121"/>
    </source>
</evidence>
<dbReference type="RefSeq" id="WP_193183279.1">
    <property type="nucleotide sequence ID" value="NZ_JACVXA010000037.1"/>
</dbReference>
<sequence>MSIAEISLSLGILILLAINARVMLKLRRLTQIETGMGARIAFLNVQAEELRRDLAMIGAKAKAAQQTMGASITRAETVERRLETRIAALQLAERPEMAGRPHELSRADQPEFVRFAHVDRSNPREARNHEAG</sequence>
<reference evidence="2" key="1">
    <citation type="submission" date="2020-09" db="EMBL/GenBank/DDBJ databases">
        <title>A novel bacterium of genus Mangrovicoccus, isolated from South China Sea.</title>
        <authorList>
            <person name="Huang H."/>
            <person name="Mo K."/>
            <person name="Hu Y."/>
        </authorList>
    </citation>
    <scope>NUCLEOTIDE SEQUENCE</scope>
    <source>
        <strain evidence="2">HB182678</strain>
    </source>
</reference>
<protein>
    <submittedName>
        <fullName evidence="2">Uncharacterized protein</fullName>
    </submittedName>
</protein>
<gene>
    <name evidence="2" type="ORF">ICN82_12545</name>
</gene>
<feature type="region of interest" description="Disordered" evidence="1">
    <location>
        <begin position="97"/>
        <end position="132"/>
    </location>
</feature>
<keyword evidence="3" id="KW-1185">Reference proteome</keyword>
<evidence type="ECO:0000256" key="1">
    <source>
        <dbReference type="SAM" id="MobiDB-lite"/>
    </source>
</evidence>
<name>A0A8J6YWH6_9RHOB</name>
<dbReference type="AlphaFoldDB" id="A0A8J6YWH6"/>
<dbReference type="EMBL" id="JACVXA010000037">
    <property type="protein sequence ID" value="MBE3639032.1"/>
    <property type="molecule type" value="Genomic_DNA"/>
</dbReference>
<organism evidence="2 3">
    <name type="scientific">Mangrovicoccus algicola</name>
    <dbReference type="NCBI Taxonomy" id="2771008"/>
    <lineage>
        <taxon>Bacteria</taxon>
        <taxon>Pseudomonadati</taxon>
        <taxon>Pseudomonadota</taxon>
        <taxon>Alphaproteobacteria</taxon>
        <taxon>Rhodobacterales</taxon>
        <taxon>Paracoccaceae</taxon>
        <taxon>Mangrovicoccus</taxon>
    </lineage>
</organism>